<protein>
    <submittedName>
        <fullName evidence="4">Uncharacterized protein</fullName>
    </submittedName>
</protein>
<feature type="signal peptide" evidence="3">
    <location>
        <begin position="1"/>
        <end position="34"/>
    </location>
</feature>
<evidence type="ECO:0000313" key="4">
    <source>
        <dbReference type="EMBL" id="MDF9300345.1"/>
    </source>
</evidence>
<feature type="transmembrane region" description="Helical" evidence="2">
    <location>
        <begin position="475"/>
        <end position="493"/>
    </location>
</feature>
<keyword evidence="2" id="KW-1133">Transmembrane helix</keyword>
<keyword evidence="2" id="KW-0812">Transmembrane</keyword>
<sequence length="513" mass="53013">MEKVTRLFRGAMLATVIVPFAGLLTLPTTQSVSAADYGVKISNGAQVLSNIDGTVTFAGGTVKQTKTADGQVNLYLNGVTLNQNGDGTSIASTGNQQTHLYFEGDKPSVVEGALQGITTVTGTANLLGGSRDALAVYAEDMPGMASVMQLEGNFAKPVTLTRKEGSKTAPTITLGKEDGTRLNQLILAGKATDSAIGGNAIIYNPERVLSGDLDKIVGPTSWRVDYDQNDTDWSDAANYSTRPLSLKGPNGETATRIEVSSLPLSFKANNLAVVNSTKLATDTINPTDLYTAGNGQPVTVSLSQNGTDYTNFNGGQLAAGEYDVKVSQPANVDKGVFGSEATGQLVVQTASTPAPNNGGGTTPTPTPAPSTPVTPTVVAPTATPVTPVVPTVVFVSTPAATTTATPTATPAKQVPAAANATLHHGSVNDPLHGPLEVDMPVKSKTTAKAPAKAPAKEAKHENAFLKRAAGLSTQAVVAIWSVAVLVFVGLVYLGMRWAKQAQVVEVDNDSEEK</sequence>
<accession>A0ABT6D747</accession>
<comment type="caution">
    <text evidence="4">The sequence shown here is derived from an EMBL/GenBank/DDBJ whole genome shotgun (WGS) entry which is preliminary data.</text>
</comment>
<dbReference type="EMBL" id="JAOZFC020000002">
    <property type="protein sequence ID" value="MDF9300345.1"/>
    <property type="molecule type" value="Genomic_DNA"/>
</dbReference>
<evidence type="ECO:0000256" key="3">
    <source>
        <dbReference type="SAM" id="SignalP"/>
    </source>
</evidence>
<dbReference type="Proteomes" id="UP001146336">
    <property type="component" value="Unassembled WGS sequence"/>
</dbReference>
<keyword evidence="3" id="KW-0732">Signal</keyword>
<gene>
    <name evidence="4" type="ORF">OIT47_008670</name>
</gene>
<dbReference type="RefSeq" id="WP_199404174.1">
    <property type="nucleotide sequence ID" value="NZ_JAOZFC020000002.1"/>
</dbReference>
<keyword evidence="5" id="KW-1185">Reference proteome</keyword>
<feature type="chain" id="PRO_5046508836" evidence="3">
    <location>
        <begin position="35"/>
        <end position="513"/>
    </location>
</feature>
<feature type="region of interest" description="Disordered" evidence="1">
    <location>
        <begin position="350"/>
        <end position="374"/>
    </location>
</feature>
<evidence type="ECO:0000256" key="2">
    <source>
        <dbReference type="SAM" id="Phobius"/>
    </source>
</evidence>
<name>A0ABT6D747_9LACO</name>
<evidence type="ECO:0000256" key="1">
    <source>
        <dbReference type="SAM" id="MobiDB-lite"/>
    </source>
</evidence>
<keyword evidence="2" id="KW-0472">Membrane</keyword>
<proteinExistence type="predicted"/>
<organism evidence="4 5">
    <name type="scientific">Weissella fermenti</name>
    <dbReference type="NCBI Taxonomy" id="2987699"/>
    <lineage>
        <taxon>Bacteria</taxon>
        <taxon>Bacillati</taxon>
        <taxon>Bacillota</taxon>
        <taxon>Bacilli</taxon>
        <taxon>Lactobacillales</taxon>
        <taxon>Lactobacillaceae</taxon>
        <taxon>Weissella</taxon>
    </lineage>
</organism>
<evidence type="ECO:0000313" key="5">
    <source>
        <dbReference type="Proteomes" id="UP001146336"/>
    </source>
</evidence>
<reference evidence="4" key="1">
    <citation type="submission" date="2023-03" db="EMBL/GenBank/DDBJ databases">
        <title>Comparative genomics of Weissella fermenti BK2, and weissella type species.</title>
        <authorList>
            <person name="Lee J.K."/>
            <person name="Baek J.H."/>
            <person name="Kim J.M."/>
            <person name="Choi D.G."/>
            <person name="Jeon C.O."/>
        </authorList>
    </citation>
    <scope>NUCLEOTIDE SEQUENCE</scope>
    <source>
        <strain evidence="4">BK2</strain>
    </source>
</reference>